<organism evidence="1 2">
    <name type="scientific">Trichoglossum hirsutum</name>
    <dbReference type="NCBI Taxonomy" id="265104"/>
    <lineage>
        <taxon>Eukaryota</taxon>
        <taxon>Fungi</taxon>
        <taxon>Dikarya</taxon>
        <taxon>Ascomycota</taxon>
        <taxon>Pezizomycotina</taxon>
        <taxon>Geoglossomycetes</taxon>
        <taxon>Geoglossales</taxon>
        <taxon>Geoglossaceae</taxon>
        <taxon>Trichoglossum</taxon>
    </lineage>
</organism>
<dbReference type="AlphaFoldDB" id="A0A9P8LIT1"/>
<comment type="caution">
    <text evidence="1">The sequence shown here is derived from an EMBL/GenBank/DDBJ whole genome shotgun (WGS) entry which is preliminary data.</text>
</comment>
<dbReference type="Proteomes" id="UP000750711">
    <property type="component" value="Unassembled WGS sequence"/>
</dbReference>
<sequence length="88" mass="10134">MLERKLVSVRSPTAIYGKLTQIRNDYPQLYDASEKAWKAEMVEQWVLDRLSDKPGDFELIKLTIEDRKIVGGYQPVSSIRCIGCETIE</sequence>
<proteinExistence type="predicted"/>
<accession>A0A9P8LIT1</accession>
<dbReference type="EMBL" id="JAGHQM010000025">
    <property type="protein sequence ID" value="KAH0566204.1"/>
    <property type="molecule type" value="Genomic_DNA"/>
</dbReference>
<protein>
    <submittedName>
        <fullName evidence="1">Uncharacterized protein</fullName>
    </submittedName>
</protein>
<evidence type="ECO:0000313" key="2">
    <source>
        <dbReference type="Proteomes" id="UP000750711"/>
    </source>
</evidence>
<reference evidence="1" key="1">
    <citation type="submission" date="2021-03" db="EMBL/GenBank/DDBJ databases">
        <title>Comparative genomics and phylogenomic investigation of the class Geoglossomycetes provide insights into ecological specialization and systematics.</title>
        <authorList>
            <person name="Melie T."/>
            <person name="Pirro S."/>
            <person name="Miller A.N."/>
            <person name="Quandt A."/>
        </authorList>
    </citation>
    <scope>NUCLEOTIDE SEQUENCE</scope>
    <source>
        <strain evidence="1">CAQ_001_2017</strain>
    </source>
</reference>
<evidence type="ECO:0000313" key="1">
    <source>
        <dbReference type="EMBL" id="KAH0566204.1"/>
    </source>
</evidence>
<name>A0A9P8LIT1_9PEZI</name>
<keyword evidence="2" id="KW-1185">Reference proteome</keyword>
<gene>
    <name evidence="1" type="ORF">GP486_000402</name>
</gene>